<gene>
    <name evidence="2" type="ORF">RclHR1_04880003</name>
</gene>
<proteinExistence type="predicted"/>
<protein>
    <recommendedName>
        <fullName evidence="1">Protein kinase domain-containing protein</fullName>
    </recommendedName>
</protein>
<evidence type="ECO:0000259" key="1">
    <source>
        <dbReference type="PROSITE" id="PS50011"/>
    </source>
</evidence>
<dbReference type="GO" id="GO:0007165">
    <property type="term" value="P:signal transduction"/>
    <property type="evidence" value="ECO:0007669"/>
    <property type="project" value="TreeGrafter"/>
</dbReference>
<dbReference type="Gene3D" id="1.10.510.10">
    <property type="entry name" value="Transferase(Phosphotransferase) domain 1"/>
    <property type="match status" value="1"/>
</dbReference>
<feature type="domain" description="Protein kinase" evidence="1">
    <location>
        <begin position="96"/>
        <end position="397"/>
    </location>
</feature>
<dbReference type="Pfam" id="PF07714">
    <property type="entry name" value="PK_Tyr_Ser-Thr"/>
    <property type="match status" value="1"/>
</dbReference>
<dbReference type="GO" id="GO:0005737">
    <property type="term" value="C:cytoplasm"/>
    <property type="evidence" value="ECO:0007669"/>
    <property type="project" value="TreeGrafter"/>
</dbReference>
<dbReference type="Proteomes" id="UP000247702">
    <property type="component" value="Unassembled WGS sequence"/>
</dbReference>
<dbReference type="InterPro" id="IPR011009">
    <property type="entry name" value="Kinase-like_dom_sf"/>
</dbReference>
<keyword evidence="3" id="KW-1185">Reference proteome</keyword>
<dbReference type="PROSITE" id="PS50011">
    <property type="entry name" value="PROTEIN_KINASE_DOM"/>
    <property type="match status" value="1"/>
</dbReference>
<comment type="caution">
    <text evidence="2">The sequence shown here is derived from an EMBL/GenBank/DDBJ whole genome shotgun (WGS) entry which is preliminary data.</text>
</comment>
<dbReference type="InterPro" id="IPR050167">
    <property type="entry name" value="Ser_Thr_protein_kinase"/>
</dbReference>
<dbReference type="SUPFAM" id="SSF56112">
    <property type="entry name" value="Protein kinase-like (PK-like)"/>
    <property type="match status" value="1"/>
</dbReference>
<dbReference type="AlphaFoldDB" id="A0A2Z6RJ43"/>
<dbReference type="GO" id="GO:0005524">
    <property type="term" value="F:ATP binding"/>
    <property type="evidence" value="ECO:0007669"/>
    <property type="project" value="InterPro"/>
</dbReference>
<accession>A0A2Z6RJ43</accession>
<evidence type="ECO:0000313" key="2">
    <source>
        <dbReference type="EMBL" id="GBC02878.1"/>
    </source>
</evidence>
<dbReference type="PRINTS" id="PR00109">
    <property type="entry name" value="TYRKINASE"/>
</dbReference>
<sequence>MDQQSNHKLKIDFLISNNVPLSQSIQTTLEPIYKICNECNKRREIFNKTDQICHLCYKARTIPLSGNNVIDDFIRYTLINCDKREGKMEFVPYERFKNIEFIAEGGFSKIYKGTWIDGPIIDWNDEKQKYDRYGEMIIALKELDKSENINSKELNELKIYYNFTLNWQPDEYVKRVGNNTNTSKFNNINTYYGITQNPLTKNFMIITEYYELGNLTHHIANNFFNMNWYEKIQILQDIVSGLKNIHNANIIHKDYHSGNILIHNFYPSITAAITGDLGLSKSAIESLDDDNEIYGIIPYVAPEVFQGQKYTKASDIYSFGMIMWELMTGRKPFWDKNHDAELIIEICDGIRPPIVKNASKDYIEIMKECWHSDPNKRPTATELEEKIKNIWNDEPYYPYYAYSTEIIDSEDIGPITTINNLNAIYKSRPLSAMIKSAEYTRNLKIQNYLTNELGFSNNNINFDKYNNSDNSDSATISLYLNTGTTNGAFLLTE</sequence>
<dbReference type="EMBL" id="BEXD01003857">
    <property type="protein sequence ID" value="GBC02878.1"/>
    <property type="molecule type" value="Genomic_DNA"/>
</dbReference>
<reference evidence="2 3" key="1">
    <citation type="submission" date="2017-11" db="EMBL/GenBank/DDBJ databases">
        <title>The genome of Rhizophagus clarus HR1 reveals common genetic basis of auxotrophy among arbuscular mycorrhizal fungi.</title>
        <authorList>
            <person name="Kobayashi Y."/>
        </authorList>
    </citation>
    <scope>NUCLEOTIDE SEQUENCE [LARGE SCALE GENOMIC DNA]</scope>
    <source>
        <strain evidence="2 3">HR1</strain>
    </source>
</reference>
<dbReference type="PANTHER" id="PTHR23257">
    <property type="entry name" value="SERINE-THREONINE PROTEIN KINASE"/>
    <property type="match status" value="1"/>
</dbReference>
<dbReference type="GO" id="GO:0004672">
    <property type="term" value="F:protein kinase activity"/>
    <property type="evidence" value="ECO:0007669"/>
    <property type="project" value="InterPro"/>
</dbReference>
<name>A0A2Z6RJ43_9GLOM</name>
<dbReference type="InterPro" id="IPR001245">
    <property type="entry name" value="Ser-Thr/Tyr_kinase_cat_dom"/>
</dbReference>
<evidence type="ECO:0000313" key="3">
    <source>
        <dbReference type="Proteomes" id="UP000247702"/>
    </source>
</evidence>
<dbReference type="PANTHER" id="PTHR23257:SF963">
    <property type="entry name" value="AT08303P"/>
    <property type="match status" value="1"/>
</dbReference>
<organism evidence="2 3">
    <name type="scientific">Rhizophagus clarus</name>
    <dbReference type="NCBI Taxonomy" id="94130"/>
    <lineage>
        <taxon>Eukaryota</taxon>
        <taxon>Fungi</taxon>
        <taxon>Fungi incertae sedis</taxon>
        <taxon>Mucoromycota</taxon>
        <taxon>Glomeromycotina</taxon>
        <taxon>Glomeromycetes</taxon>
        <taxon>Glomerales</taxon>
        <taxon>Glomeraceae</taxon>
        <taxon>Rhizophagus</taxon>
    </lineage>
</organism>
<dbReference type="InterPro" id="IPR000719">
    <property type="entry name" value="Prot_kinase_dom"/>
</dbReference>